<dbReference type="EMBL" id="CADCUX010000610">
    <property type="protein sequence ID" value="CAA9434767.1"/>
    <property type="molecule type" value="Genomic_DNA"/>
</dbReference>
<gene>
    <name evidence="2" type="ORF">AVDCRST_MAG51-2847</name>
</gene>
<dbReference type="PANTHER" id="PTHR34475">
    <property type="match status" value="1"/>
</dbReference>
<organism evidence="2">
    <name type="scientific">uncultured Ramlibacter sp</name>
    <dbReference type="NCBI Taxonomy" id="260755"/>
    <lineage>
        <taxon>Bacteria</taxon>
        <taxon>Pseudomonadati</taxon>
        <taxon>Pseudomonadota</taxon>
        <taxon>Betaproteobacteria</taxon>
        <taxon>Burkholderiales</taxon>
        <taxon>Comamonadaceae</taxon>
        <taxon>Ramlibacter</taxon>
        <taxon>environmental samples</taxon>
    </lineage>
</organism>
<dbReference type="PANTHER" id="PTHR34475:SF1">
    <property type="entry name" value="CYTOSKELETON PROTEIN RODZ"/>
    <property type="match status" value="1"/>
</dbReference>
<protein>
    <recommendedName>
        <fullName evidence="1">Cytoskeleton protein RodZ-like C-terminal domain-containing protein</fullName>
    </recommendedName>
</protein>
<dbReference type="InterPro" id="IPR050400">
    <property type="entry name" value="Bact_Cytoskel_RodZ"/>
</dbReference>
<dbReference type="AlphaFoldDB" id="A0A6J4Q758"/>
<name>A0A6J4Q758_9BURK</name>
<dbReference type="Pfam" id="PF13464">
    <property type="entry name" value="RodZ_C"/>
    <property type="match status" value="1"/>
</dbReference>
<evidence type="ECO:0000313" key="2">
    <source>
        <dbReference type="EMBL" id="CAA9434767.1"/>
    </source>
</evidence>
<dbReference type="Gene3D" id="1.10.260.40">
    <property type="entry name" value="lambda repressor-like DNA-binding domains"/>
    <property type="match status" value="1"/>
</dbReference>
<evidence type="ECO:0000259" key="1">
    <source>
        <dbReference type="Pfam" id="PF13464"/>
    </source>
</evidence>
<dbReference type="GO" id="GO:0003677">
    <property type="term" value="F:DNA binding"/>
    <property type="evidence" value="ECO:0007669"/>
    <property type="project" value="InterPro"/>
</dbReference>
<dbReference type="InterPro" id="IPR010982">
    <property type="entry name" value="Lambda_DNA-bd_dom_sf"/>
</dbReference>
<proteinExistence type="predicted"/>
<accession>A0A6J4Q758</accession>
<reference evidence="2" key="1">
    <citation type="submission" date="2020-02" db="EMBL/GenBank/DDBJ databases">
        <authorList>
            <person name="Meier V. D."/>
        </authorList>
    </citation>
    <scope>NUCLEOTIDE SEQUENCE</scope>
    <source>
        <strain evidence="2">AVDCRST_MAG51</strain>
    </source>
</reference>
<dbReference type="CDD" id="cd00093">
    <property type="entry name" value="HTH_XRE"/>
    <property type="match status" value="1"/>
</dbReference>
<sequence length="315" mass="31533">MTEVAQGLTAGSLIRKARESAGMHTAALAAALKVPVRKLQALEEDRHDQLTDAVFTRSLALAVCRNLKMDPQPVLDLLPQGSVPKLVQDKVGLNAPFRAPGDAASPGWRDHLTRPTSLIVVALLIGAGVLLFLPDVGRVDGVAKAEPAAAAMAAPVVVQSAAPAVLQPSASTESSASAAPVSAPTAGQVITTVPVGTARTAPAPVVVPAMAAATAATVAGNTTPALSPVSTPAAPAATGVVVFKATGPSWVQVTDSNGNVTLSRLMAAGESAGASGAVPLAVTVGSVSTTAVEVRGKPFNLGPVSRDNVARFEVK</sequence>
<feature type="domain" description="Cytoskeleton protein RodZ-like C-terminal" evidence="1">
    <location>
        <begin position="242"/>
        <end position="313"/>
    </location>
</feature>
<dbReference type="Pfam" id="PF13413">
    <property type="entry name" value="HTH_25"/>
    <property type="match status" value="1"/>
</dbReference>
<dbReference type="InterPro" id="IPR001387">
    <property type="entry name" value="Cro/C1-type_HTH"/>
</dbReference>
<dbReference type="InterPro" id="IPR025194">
    <property type="entry name" value="RodZ-like_C"/>
</dbReference>